<dbReference type="RefSeq" id="WP_285674843.1">
    <property type="nucleotide sequence ID" value="NZ_BSYI01000068.1"/>
</dbReference>
<protein>
    <submittedName>
        <fullName evidence="2">GNAT family N-acetyltransferase</fullName>
    </submittedName>
</protein>
<dbReference type="InterPro" id="IPR000182">
    <property type="entry name" value="GNAT_dom"/>
</dbReference>
<feature type="domain" description="N-acetyltransferase" evidence="1">
    <location>
        <begin position="17"/>
        <end position="171"/>
    </location>
</feature>
<dbReference type="PROSITE" id="PS51186">
    <property type="entry name" value="GNAT"/>
    <property type="match status" value="1"/>
</dbReference>
<dbReference type="Proteomes" id="UP001239909">
    <property type="component" value="Unassembled WGS sequence"/>
</dbReference>
<dbReference type="EMBL" id="BSYI01000068">
    <property type="protein sequence ID" value="GMG85475.1"/>
    <property type="molecule type" value="Genomic_DNA"/>
</dbReference>
<dbReference type="Pfam" id="PF13302">
    <property type="entry name" value="Acetyltransf_3"/>
    <property type="match status" value="1"/>
</dbReference>
<proteinExistence type="predicted"/>
<name>A0ABQ6LTR3_9RHOB</name>
<dbReference type="Gene3D" id="3.40.630.30">
    <property type="match status" value="1"/>
</dbReference>
<dbReference type="PANTHER" id="PTHR43792:SF1">
    <property type="entry name" value="N-ACETYLTRANSFERASE DOMAIN-CONTAINING PROTEIN"/>
    <property type="match status" value="1"/>
</dbReference>
<evidence type="ECO:0000313" key="2">
    <source>
        <dbReference type="EMBL" id="GMG85475.1"/>
    </source>
</evidence>
<dbReference type="SUPFAM" id="SSF55729">
    <property type="entry name" value="Acyl-CoA N-acyltransferases (Nat)"/>
    <property type="match status" value="1"/>
</dbReference>
<evidence type="ECO:0000313" key="3">
    <source>
        <dbReference type="Proteomes" id="UP001239909"/>
    </source>
</evidence>
<dbReference type="PANTHER" id="PTHR43792">
    <property type="entry name" value="GNAT FAMILY, PUTATIVE (AFU_ORTHOLOGUE AFUA_3G00765)-RELATED-RELATED"/>
    <property type="match status" value="1"/>
</dbReference>
<accession>A0ABQ6LTR3</accession>
<organism evidence="2 3">
    <name type="scientific">Paralimibaculum aggregatum</name>
    <dbReference type="NCBI Taxonomy" id="3036245"/>
    <lineage>
        <taxon>Bacteria</taxon>
        <taxon>Pseudomonadati</taxon>
        <taxon>Pseudomonadota</taxon>
        <taxon>Alphaproteobacteria</taxon>
        <taxon>Rhodobacterales</taxon>
        <taxon>Paracoccaceae</taxon>
        <taxon>Paralimibaculum</taxon>
    </lineage>
</organism>
<keyword evidence="3" id="KW-1185">Reference proteome</keyword>
<reference evidence="2 3" key="1">
    <citation type="submission" date="2023-04" db="EMBL/GenBank/DDBJ databases">
        <title>Marinoamorphus aggregata gen. nov., sp. Nov., isolate from tissue of brittle star Ophioplocus japonicus.</title>
        <authorList>
            <person name="Kawano K."/>
            <person name="Sawayama S."/>
            <person name="Nakagawa S."/>
        </authorList>
    </citation>
    <scope>NUCLEOTIDE SEQUENCE [LARGE SCALE GENOMIC DNA]</scope>
    <source>
        <strain evidence="2 3">NKW23</strain>
    </source>
</reference>
<dbReference type="InterPro" id="IPR051531">
    <property type="entry name" value="N-acetyltransferase"/>
</dbReference>
<comment type="caution">
    <text evidence="2">The sequence shown here is derived from an EMBL/GenBank/DDBJ whole genome shotgun (WGS) entry which is preliminary data.</text>
</comment>
<evidence type="ECO:0000259" key="1">
    <source>
        <dbReference type="PROSITE" id="PS51186"/>
    </source>
</evidence>
<dbReference type="InterPro" id="IPR016181">
    <property type="entry name" value="Acyl_CoA_acyltransferase"/>
</dbReference>
<sequence>MSACIAPAAAVLETGRLVLRMPAAADAPAFQQMKEANDGSSRGTSWRGFAALLGHWMIRGFGPYSVIARDGDRFAGTVGLWQPDGWPEIELGWHLAPAAQGRGYATEAARAVRRHAAATLGARRLVSYIAAGNRRSQAVARRLGAVHEGAVTLDFGLGGRHAEEVWRHPDPEAAA</sequence>
<gene>
    <name evidence="2" type="ORF">LNKW23_46960</name>
</gene>